<name>A0A7S2K0T0_9DINO</name>
<reference evidence="1" key="1">
    <citation type="submission" date="2021-01" db="EMBL/GenBank/DDBJ databases">
        <authorList>
            <person name="Corre E."/>
            <person name="Pelletier E."/>
            <person name="Niang G."/>
            <person name="Scheremetjew M."/>
            <person name="Finn R."/>
            <person name="Kale V."/>
            <person name="Holt S."/>
            <person name="Cochrane G."/>
            <person name="Meng A."/>
            <person name="Brown T."/>
            <person name="Cohen L."/>
        </authorList>
    </citation>
    <scope>NUCLEOTIDE SEQUENCE</scope>
    <source>
        <strain evidence="1">RCC3387</strain>
    </source>
</reference>
<protein>
    <submittedName>
        <fullName evidence="1">Uncharacterized protein</fullName>
    </submittedName>
</protein>
<sequence>VLEAVRQDSGALPWAEASLKSDPALQPARVKRNCLAGQGCCAPIARVSALVVRPDRSTECQVRFGLGGAACSLVCRAGQTLGDLASAIVRHHSVECGLVHVILPGRERCSPLEAGVPLVAFVSEAPRGCYGFFMRR</sequence>
<proteinExistence type="predicted"/>
<feature type="non-terminal residue" evidence="1">
    <location>
        <position position="1"/>
    </location>
</feature>
<accession>A0A7S2K0T0</accession>
<organism evidence="1">
    <name type="scientific">Zooxanthella nutricula</name>
    <dbReference type="NCBI Taxonomy" id="1333877"/>
    <lineage>
        <taxon>Eukaryota</taxon>
        <taxon>Sar</taxon>
        <taxon>Alveolata</taxon>
        <taxon>Dinophyceae</taxon>
        <taxon>Peridiniales</taxon>
        <taxon>Peridiniales incertae sedis</taxon>
        <taxon>Zooxanthella</taxon>
    </lineage>
</organism>
<gene>
    <name evidence="1" type="ORF">BRAN1462_LOCUS24476</name>
</gene>
<evidence type="ECO:0000313" key="1">
    <source>
        <dbReference type="EMBL" id="CAD9563026.1"/>
    </source>
</evidence>
<dbReference type="AlphaFoldDB" id="A0A7S2K0T0"/>
<dbReference type="EMBL" id="HBGW01038732">
    <property type="protein sequence ID" value="CAD9563026.1"/>
    <property type="molecule type" value="Transcribed_RNA"/>
</dbReference>